<accession>A0A8X6J5P0</accession>
<reference evidence="2" key="1">
    <citation type="submission" date="2020-07" db="EMBL/GenBank/DDBJ databases">
        <title>Multicomponent nature underlies the extraordinary mechanical properties of spider dragline silk.</title>
        <authorList>
            <person name="Kono N."/>
            <person name="Nakamura H."/>
            <person name="Mori M."/>
            <person name="Yoshida Y."/>
            <person name="Ohtoshi R."/>
            <person name="Malay A.D."/>
            <person name="Moran D.A.P."/>
            <person name="Tomita M."/>
            <person name="Numata K."/>
            <person name="Arakawa K."/>
        </authorList>
    </citation>
    <scope>NUCLEOTIDE SEQUENCE</scope>
</reference>
<dbReference type="AlphaFoldDB" id="A0A8X6J5P0"/>
<proteinExistence type="predicted"/>
<keyword evidence="1" id="KW-0812">Transmembrane</keyword>
<name>A0A8X6J5P0_TRICU</name>
<dbReference type="Proteomes" id="UP000887116">
    <property type="component" value="Unassembled WGS sequence"/>
</dbReference>
<keyword evidence="1" id="KW-1133">Transmembrane helix</keyword>
<protein>
    <submittedName>
        <fullName evidence="2">Uncharacterized protein</fullName>
    </submittedName>
</protein>
<feature type="transmembrane region" description="Helical" evidence="1">
    <location>
        <begin position="276"/>
        <end position="296"/>
    </location>
</feature>
<evidence type="ECO:0000313" key="2">
    <source>
        <dbReference type="EMBL" id="GFR11198.1"/>
    </source>
</evidence>
<dbReference type="EMBL" id="BMAO01036515">
    <property type="protein sequence ID" value="GFR11198.1"/>
    <property type="molecule type" value="Genomic_DNA"/>
</dbReference>
<dbReference type="OrthoDB" id="6434462at2759"/>
<evidence type="ECO:0000313" key="3">
    <source>
        <dbReference type="Proteomes" id="UP000887116"/>
    </source>
</evidence>
<sequence length="315" mass="35861">MESLQRSSYSFNVDNYSFSNSVSIVPRFPGHIDIILKLFAIFGIDIILPTKGKKNKTINKISVIMYRCMMSLIMLYCLAARLYKASQPNVPLMLAFSESVATASSVVIRFTILLNKSSIVRIVRSLQMPPTEGTQNPSQIRQEKALFRFGTGGVLFALCLSVTKAVFELRSAAGFQIYKRAYLFSPDMSNQTLIFTAPNVFVCVSHVFYIANLYGVPGLSLIFCCVICQNVTFFLRDFQNKVRERFETGEPQKILVRNIIFYLRKMRSLVNKTENALSPILFFLYGYLLCSLFYIVSLTIRPGHICPIIPHHWDM</sequence>
<gene>
    <name evidence="2" type="primary">AVEN_66650_1</name>
    <name evidence="2" type="ORF">TNCT_514631</name>
</gene>
<evidence type="ECO:0000256" key="1">
    <source>
        <dbReference type="SAM" id="Phobius"/>
    </source>
</evidence>
<comment type="caution">
    <text evidence="2">The sequence shown here is derived from an EMBL/GenBank/DDBJ whole genome shotgun (WGS) entry which is preliminary data.</text>
</comment>
<feature type="transmembrane region" description="Helical" evidence="1">
    <location>
        <begin position="34"/>
        <end position="52"/>
    </location>
</feature>
<keyword evidence="3" id="KW-1185">Reference proteome</keyword>
<feature type="transmembrane region" description="Helical" evidence="1">
    <location>
        <begin position="64"/>
        <end position="83"/>
    </location>
</feature>
<organism evidence="2 3">
    <name type="scientific">Trichonephila clavata</name>
    <name type="common">Joro spider</name>
    <name type="synonym">Nephila clavata</name>
    <dbReference type="NCBI Taxonomy" id="2740835"/>
    <lineage>
        <taxon>Eukaryota</taxon>
        <taxon>Metazoa</taxon>
        <taxon>Ecdysozoa</taxon>
        <taxon>Arthropoda</taxon>
        <taxon>Chelicerata</taxon>
        <taxon>Arachnida</taxon>
        <taxon>Araneae</taxon>
        <taxon>Araneomorphae</taxon>
        <taxon>Entelegynae</taxon>
        <taxon>Araneoidea</taxon>
        <taxon>Nephilidae</taxon>
        <taxon>Trichonephila</taxon>
    </lineage>
</organism>
<keyword evidence="1" id="KW-0472">Membrane</keyword>
<feature type="transmembrane region" description="Helical" evidence="1">
    <location>
        <begin position="216"/>
        <end position="235"/>
    </location>
</feature>
<feature type="transmembrane region" description="Helical" evidence="1">
    <location>
        <begin position="145"/>
        <end position="167"/>
    </location>
</feature>